<accession>X6P2E9</accession>
<feature type="transmembrane region" description="Helical" evidence="1">
    <location>
        <begin position="138"/>
        <end position="156"/>
    </location>
</feature>
<comment type="caution">
    <text evidence="2">The sequence shown here is derived from an EMBL/GenBank/DDBJ whole genome shotgun (WGS) entry which is preliminary data.</text>
</comment>
<evidence type="ECO:0000313" key="3">
    <source>
        <dbReference type="Proteomes" id="UP000023152"/>
    </source>
</evidence>
<dbReference type="SUPFAM" id="SSF48371">
    <property type="entry name" value="ARM repeat"/>
    <property type="match status" value="1"/>
</dbReference>
<protein>
    <submittedName>
        <fullName evidence="2">Uncharacterized protein</fullName>
    </submittedName>
</protein>
<sequence>MSLLCELLSKLQTNTIKACLPCLGSMIAVNEKLSLQWIDKIAPLLIKVWHQYSEEETITALVRHVLQRFCKYEIGVELLRKNILPILHKMFQKSDETPAGVLSDAIEMATMLADPISYQGDVAALLSRAKSTAMLPDVFYANVYFCFFCPFIYVYVY</sequence>
<name>X6P2E9_RETFI</name>
<dbReference type="EMBL" id="ASPP01003976">
    <property type="protein sequence ID" value="ETO32735.1"/>
    <property type="molecule type" value="Genomic_DNA"/>
</dbReference>
<keyword evidence="1" id="KW-0812">Transmembrane</keyword>
<evidence type="ECO:0000256" key="1">
    <source>
        <dbReference type="SAM" id="Phobius"/>
    </source>
</evidence>
<reference evidence="2 3" key="1">
    <citation type="journal article" date="2013" name="Curr. Biol.">
        <title>The Genome of the Foraminiferan Reticulomyxa filosa.</title>
        <authorList>
            <person name="Glockner G."/>
            <person name="Hulsmann N."/>
            <person name="Schleicher M."/>
            <person name="Noegel A.A."/>
            <person name="Eichinger L."/>
            <person name="Gallinger C."/>
            <person name="Pawlowski J."/>
            <person name="Sierra R."/>
            <person name="Euteneuer U."/>
            <person name="Pillet L."/>
            <person name="Moustafa A."/>
            <person name="Platzer M."/>
            <person name="Groth M."/>
            <person name="Szafranski K."/>
            <person name="Schliwa M."/>
        </authorList>
    </citation>
    <scope>NUCLEOTIDE SEQUENCE [LARGE SCALE GENOMIC DNA]</scope>
</reference>
<gene>
    <name evidence="2" type="ORF">RFI_04384</name>
</gene>
<keyword evidence="3" id="KW-1185">Reference proteome</keyword>
<feature type="non-terminal residue" evidence="2">
    <location>
        <position position="157"/>
    </location>
</feature>
<evidence type="ECO:0000313" key="2">
    <source>
        <dbReference type="EMBL" id="ETO32735.1"/>
    </source>
</evidence>
<dbReference type="InterPro" id="IPR016024">
    <property type="entry name" value="ARM-type_fold"/>
</dbReference>
<dbReference type="AlphaFoldDB" id="X6P2E9"/>
<keyword evidence="1" id="KW-1133">Transmembrane helix</keyword>
<organism evidence="2 3">
    <name type="scientific">Reticulomyxa filosa</name>
    <dbReference type="NCBI Taxonomy" id="46433"/>
    <lineage>
        <taxon>Eukaryota</taxon>
        <taxon>Sar</taxon>
        <taxon>Rhizaria</taxon>
        <taxon>Retaria</taxon>
        <taxon>Foraminifera</taxon>
        <taxon>Monothalamids</taxon>
        <taxon>Reticulomyxidae</taxon>
        <taxon>Reticulomyxa</taxon>
    </lineage>
</organism>
<proteinExistence type="predicted"/>
<dbReference type="Proteomes" id="UP000023152">
    <property type="component" value="Unassembled WGS sequence"/>
</dbReference>
<keyword evidence="1" id="KW-0472">Membrane</keyword>